<gene>
    <name evidence="1" type="ORF">GCM10022215_38190</name>
</gene>
<keyword evidence="2" id="KW-1185">Reference proteome</keyword>
<name>A0ABP7XXR4_9ACTN</name>
<organism evidence="1 2">
    <name type="scientific">Nocardioides fonticola</name>
    <dbReference type="NCBI Taxonomy" id="450363"/>
    <lineage>
        <taxon>Bacteria</taxon>
        <taxon>Bacillati</taxon>
        <taxon>Actinomycetota</taxon>
        <taxon>Actinomycetes</taxon>
        <taxon>Propionibacteriales</taxon>
        <taxon>Nocardioidaceae</taxon>
        <taxon>Nocardioides</taxon>
    </lineage>
</organism>
<reference evidence="2" key="1">
    <citation type="journal article" date="2019" name="Int. J. Syst. Evol. Microbiol.">
        <title>The Global Catalogue of Microorganisms (GCM) 10K type strain sequencing project: providing services to taxonomists for standard genome sequencing and annotation.</title>
        <authorList>
            <consortium name="The Broad Institute Genomics Platform"/>
            <consortium name="The Broad Institute Genome Sequencing Center for Infectious Disease"/>
            <person name="Wu L."/>
            <person name="Ma J."/>
        </authorList>
    </citation>
    <scope>NUCLEOTIDE SEQUENCE [LARGE SCALE GENOMIC DNA]</scope>
    <source>
        <strain evidence="2">JCM 16703</strain>
    </source>
</reference>
<proteinExistence type="predicted"/>
<accession>A0ABP7XXR4</accession>
<comment type="caution">
    <text evidence="1">The sequence shown here is derived from an EMBL/GenBank/DDBJ whole genome shotgun (WGS) entry which is preliminary data.</text>
</comment>
<dbReference type="RefSeq" id="WP_344735089.1">
    <property type="nucleotide sequence ID" value="NZ_BAAAZH010000031.1"/>
</dbReference>
<dbReference type="EMBL" id="BAAAZH010000031">
    <property type="protein sequence ID" value="GAA4127581.1"/>
    <property type="molecule type" value="Genomic_DNA"/>
</dbReference>
<evidence type="ECO:0000313" key="2">
    <source>
        <dbReference type="Proteomes" id="UP001501495"/>
    </source>
</evidence>
<protein>
    <submittedName>
        <fullName evidence="1">Uncharacterized protein</fullName>
    </submittedName>
</protein>
<evidence type="ECO:0000313" key="1">
    <source>
        <dbReference type="EMBL" id="GAA4127581.1"/>
    </source>
</evidence>
<sequence>MADYFDGWFRPTEVNPLPAVASKRTLTTAICDALIQRYTRAALDSVLPDELRLEWRRVGAEPGQADTKRDLITGYIEDWSIAQLASLAQRLSTYADIYKLNQDQLASLVAAYEHGDGVQGSTKNLIFASTGLAVSTRLRTTVTV</sequence>
<dbReference type="Proteomes" id="UP001501495">
    <property type="component" value="Unassembled WGS sequence"/>
</dbReference>